<dbReference type="InterPro" id="IPR036366">
    <property type="entry name" value="PGBDSf"/>
</dbReference>
<feature type="domain" description="Peptidoglycan binding-like" evidence="2">
    <location>
        <begin position="279"/>
        <end position="324"/>
    </location>
</feature>
<feature type="region of interest" description="Disordered" evidence="1">
    <location>
        <begin position="1"/>
        <end position="160"/>
    </location>
</feature>
<feature type="compositionally biased region" description="Basic residues" evidence="1">
    <location>
        <begin position="55"/>
        <end position="65"/>
    </location>
</feature>
<feature type="compositionally biased region" description="Basic residues" evidence="1">
    <location>
        <begin position="86"/>
        <end position="108"/>
    </location>
</feature>
<dbReference type="Proteomes" id="UP000460272">
    <property type="component" value="Unassembled WGS sequence"/>
</dbReference>
<gene>
    <name evidence="3" type="ORF">EAS64_21440</name>
</gene>
<evidence type="ECO:0000259" key="2">
    <source>
        <dbReference type="Pfam" id="PF01471"/>
    </source>
</evidence>
<sequence length="526" mass="52793">MTRPCRSSPATARTAIRRSPTPSTTRATAGGTSPSHRDPPRQAPSRHASTCSRRATPRRQCRRPSSRSSSGTPSASGSTACPTGRTRTRTARSRCRHRLTRRTPRTRPRGPPASGTCRAAGTSMSTSSPDSAPGTGLAHEEALRAGPPHAAPPPAPARGRRPLAVGVTGVVLAAVAGFAARGLWQGGTHPPVAAAVTAATALVVRTDLSARQLVAGTLGYQGFFTVASESGGGIITWLPAAGDIVRRGQPLFAVDGQPVTLLYGSLPAWRPFVPGMTAGPDVRQLQRNLAALGFDPGPADGVFGWGTELAVQRWQQSRDETVTGTIPLGAVAFLPGPLRVTATPEQPGAPVAAGASVVSGTSLTAGVQVWLPVGGPAVRRGDQVTVTMPDGTTTVAGTVTAVGSVATVPGASGGQASGSGQGGSANSSGSQAAEIPVTITISAAIPAGLDQAPVQVSITQRRADGVLAVPVTALLAAPGGGYEIQVAGSRDRLIPVTTGLFDDATGLVAVTGSGLAPGLAVTVAQG</sequence>
<evidence type="ECO:0000313" key="4">
    <source>
        <dbReference type="Proteomes" id="UP000460272"/>
    </source>
</evidence>
<dbReference type="AlphaFoldDB" id="A0A6P2BXW1"/>
<dbReference type="OrthoDB" id="3268648at2"/>
<feature type="compositionally biased region" description="Low complexity" evidence="1">
    <location>
        <begin position="13"/>
        <end position="34"/>
    </location>
</feature>
<dbReference type="InterPro" id="IPR036365">
    <property type="entry name" value="PGBD-like_sf"/>
</dbReference>
<comment type="caution">
    <text evidence="3">The sequence shown here is derived from an EMBL/GenBank/DDBJ whole genome shotgun (WGS) entry which is preliminary data.</text>
</comment>
<dbReference type="Gene3D" id="1.10.101.10">
    <property type="entry name" value="PGBD-like superfamily/PGBD"/>
    <property type="match status" value="1"/>
</dbReference>
<accession>A0A6P2BXW1</accession>
<keyword evidence="4" id="KW-1185">Reference proteome</keyword>
<protein>
    <submittedName>
        <fullName evidence="3">Peptidoglycan-binding protein</fullName>
    </submittedName>
</protein>
<dbReference type="SUPFAM" id="SSF47090">
    <property type="entry name" value="PGBD-like"/>
    <property type="match status" value="1"/>
</dbReference>
<organism evidence="3 4">
    <name type="scientific">Trebonia kvetii</name>
    <dbReference type="NCBI Taxonomy" id="2480626"/>
    <lineage>
        <taxon>Bacteria</taxon>
        <taxon>Bacillati</taxon>
        <taxon>Actinomycetota</taxon>
        <taxon>Actinomycetes</taxon>
        <taxon>Streptosporangiales</taxon>
        <taxon>Treboniaceae</taxon>
        <taxon>Trebonia</taxon>
    </lineage>
</organism>
<dbReference type="EMBL" id="RPFW01000004">
    <property type="protein sequence ID" value="TVZ03025.1"/>
    <property type="molecule type" value="Genomic_DNA"/>
</dbReference>
<proteinExistence type="predicted"/>
<feature type="compositionally biased region" description="Low complexity" evidence="1">
    <location>
        <begin position="66"/>
        <end position="85"/>
    </location>
</feature>
<dbReference type="InterPro" id="IPR002477">
    <property type="entry name" value="Peptidoglycan-bd-like"/>
</dbReference>
<dbReference type="Pfam" id="PF01471">
    <property type="entry name" value="PG_binding_1"/>
    <property type="match status" value="1"/>
</dbReference>
<evidence type="ECO:0000256" key="1">
    <source>
        <dbReference type="SAM" id="MobiDB-lite"/>
    </source>
</evidence>
<reference evidence="3 4" key="1">
    <citation type="submission" date="2018-11" db="EMBL/GenBank/DDBJ databases">
        <title>Trebonia kvetii gen.nov., sp.nov., a novel acidophilic actinobacterium, and proposal of the new actinobacterial family Treboniaceae fam. nov.</title>
        <authorList>
            <person name="Rapoport D."/>
            <person name="Sagova-Mareckova M."/>
            <person name="Sedlacek I."/>
            <person name="Provaznik J."/>
            <person name="Kralova S."/>
            <person name="Pavlinic D."/>
            <person name="Benes V."/>
            <person name="Kopecky J."/>
        </authorList>
    </citation>
    <scope>NUCLEOTIDE SEQUENCE [LARGE SCALE GENOMIC DNA]</scope>
    <source>
        <strain evidence="3 4">15Tr583</strain>
    </source>
</reference>
<name>A0A6P2BXW1_9ACTN</name>
<evidence type="ECO:0000313" key="3">
    <source>
        <dbReference type="EMBL" id="TVZ03025.1"/>
    </source>
</evidence>